<dbReference type="STRING" id="1913578.LPB140_05430"/>
<dbReference type="CDD" id="cd00830">
    <property type="entry name" value="KAS_III"/>
    <property type="match status" value="1"/>
</dbReference>
<feature type="domain" description="Beta-ketoacyl-[acyl-carrier-protein] synthase III N-terminal" evidence="4">
    <location>
        <begin position="154"/>
        <end position="234"/>
    </location>
</feature>
<dbReference type="RefSeq" id="WP_072558983.1">
    <property type="nucleotide sequence ID" value="NZ_CP018154.1"/>
</dbReference>
<dbReference type="PANTHER" id="PTHR34069">
    <property type="entry name" value="3-OXOACYL-[ACYL-CARRIER-PROTEIN] SYNTHASE 3"/>
    <property type="match status" value="1"/>
</dbReference>
<dbReference type="Pfam" id="PF08541">
    <property type="entry name" value="ACP_syn_III_C"/>
    <property type="match status" value="1"/>
</dbReference>
<dbReference type="GO" id="GO:0006633">
    <property type="term" value="P:fatty acid biosynthetic process"/>
    <property type="evidence" value="ECO:0007669"/>
    <property type="project" value="InterPro"/>
</dbReference>
<evidence type="ECO:0000259" key="4">
    <source>
        <dbReference type="Pfam" id="PF08545"/>
    </source>
</evidence>
<feature type="domain" description="Beta-ketoacyl-[acyl-carrier-protein] synthase III C-terminal" evidence="3">
    <location>
        <begin position="287"/>
        <end position="374"/>
    </location>
</feature>
<keyword evidence="2" id="KW-0012">Acyltransferase</keyword>
<dbReference type="Proteomes" id="UP000242561">
    <property type="component" value="Chromosome"/>
</dbReference>
<dbReference type="GO" id="GO:0044550">
    <property type="term" value="P:secondary metabolite biosynthetic process"/>
    <property type="evidence" value="ECO:0007669"/>
    <property type="project" value="TreeGrafter"/>
</dbReference>
<dbReference type="NCBIfam" id="NF005703">
    <property type="entry name" value="PRK07515.1"/>
    <property type="match status" value="1"/>
</dbReference>
<evidence type="ECO:0000256" key="2">
    <source>
        <dbReference type="ARBA" id="ARBA00023315"/>
    </source>
</evidence>
<accession>A0A1L3JB29</accession>
<dbReference type="EMBL" id="CP018154">
    <property type="protein sequence ID" value="APG62332.1"/>
    <property type="molecule type" value="Genomic_DNA"/>
</dbReference>
<keyword evidence="1" id="KW-0808">Transferase</keyword>
<dbReference type="SUPFAM" id="SSF53901">
    <property type="entry name" value="Thiolase-like"/>
    <property type="match status" value="1"/>
</dbReference>
<evidence type="ECO:0000313" key="6">
    <source>
        <dbReference type="Proteomes" id="UP000242561"/>
    </source>
</evidence>
<dbReference type="InterPro" id="IPR013751">
    <property type="entry name" value="ACP_syn_III_N"/>
</dbReference>
<reference evidence="5 6" key="1">
    <citation type="submission" date="2016-11" db="EMBL/GenBank/DDBJ databases">
        <title>Sphingorhabdus sp. LPB0140, isolated from marine environment.</title>
        <authorList>
            <person name="Kim E."/>
            <person name="Yi H."/>
        </authorList>
    </citation>
    <scope>NUCLEOTIDE SEQUENCE [LARGE SCALE GENOMIC DNA]</scope>
    <source>
        <strain evidence="5 6">LPB0140</strain>
    </source>
</reference>
<dbReference type="KEGG" id="sphl:LPB140_05430"/>
<dbReference type="Gene3D" id="3.40.47.10">
    <property type="match status" value="2"/>
</dbReference>
<proteinExistence type="predicted"/>
<evidence type="ECO:0000259" key="3">
    <source>
        <dbReference type="Pfam" id="PF08541"/>
    </source>
</evidence>
<sequence length="377" mass="40944">MSNNIVPVISATGLFTPAQSISNEELVSSFNQYVDNFNAKNNKDIASGKIQPLVHSSVEFIEKASGIKSRYVLDKENIINPDIMCPLIPERSNDEISISAEIGVNAAKMALERAARDIKDVDALLCACSNLQRAYPAVAVEIQQALGMENGFAFDMNVACSSATFAIQTAADFIRSGSAKSVLVVNPEITSGHLNWRDRDSHFIFGDVATAILVEAKDIAPEDHWEILGTKLITQFSNNIRNNFGFLNRTHPETMDAPDKLFVQEGRKVFKEVVPMVSAMIGQHIGEHGLNGDNLRRLWLHQANAGMNRLIAHKVLGHEANSDESPTILDSYANTSSAGSIIAFHKHHEDLAKGDIGLICSFGAGYSAGSVIVKKAA</sequence>
<keyword evidence="6" id="KW-1185">Reference proteome</keyword>
<evidence type="ECO:0000256" key="1">
    <source>
        <dbReference type="ARBA" id="ARBA00022679"/>
    </source>
</evidence>
<organism evidence="5 6">
    <name type="scientific">Sphingorhabdus lutea</name>
    <dbReference type="NCBI Taxonomy" id="1913578"/>
    <lineage>
        <taxon>Bacteria</taxon>
        <taxon>Pseudomonadati</taxon>
        <taxon>Pseudomonadota</taxon>
        <taxon>Alphaproteobacteria</taxon>
        <taxon>Sphingomonadales</taxon>
        <taxon>Sphingomonadaceae</taxon>
        <taxon>Sphingorhabdus</taxon>
    </lineage>
</organism>
<dbReference type="OrthoDB" id="4336181at2"/>
<dbReference type="InterPro" id="IPR016039">
    <property type="entry name" value="Thiolase-like"/>
</dbReference>
<dbReference type="Pfam" id="PF08545">
    <property type="entry name" value="ACP_syn_III"/>
    <property type="match status" value="1"/>
</dbReference>
<evidence type="ECO:0000313" key="5">
    <source>
        <dbReference type="EMBL" id="APG62332.1"/>
    </source>
</evidence>
<name>A0A1L3JB29_9SPHN</name>
<dbReference type="AlphaFoldDB" id="A0A1L3JB29"/>
<protein>
    <submittedName>
        <fullName evidence="5">Beta-ketoacyl-ACP synthase III</fullName>
    </submittedName>
</protein>
<dbReference type="GO" id="GO:0004315">
    <property type="term" value="F:3-oxoacyl-[acyl-carrier-protein] synthase activity"/>
    <property type="evidence" value="ECO:0007669"/>
    <property type="project" value="InterPro"/>
</dbReference>
<gene>
    <name evidence="5" type="ORF">LPB140_05430</name>
</gene>
<dbReference type="PANTHER" id="PTHR34069:SF2">
    <property type="entry name" value="BETA-KETOACYL-[ACYL-CARRIER-PROTEIN] SYNTHASE III"/>
    <property type="match status" value="1"/>
</dbReference>
<dbReference type="InterPro" id="IPR013747">
    <property type="entry name" value="ACP_syn_III_C"/>
</dbReference>